<organism evidence="2">
    <name type="scientific">marine metagenome</name>
    <dbReference type="NCBI Taxonomy" id="408172"/>
    <lineage>
        <taxon>unclassified sequences</taxon>
        <taxon>metagenomes</taxon>
        <taxon>ecological metagenomes</taxon>
    </lineage>
</organism>
<dbReference type="EMBL" id="UINC01175966">
    <property type="protein sequence ID" value="SVD82876.1"/>
    <property type="molecule type" value="Genomic_DNA"/>
</dbReference>
<evidence type="ECO:0008006" key="3">
    <source>
        <dbReference type="Google" id="ProtNLM"/>
    </source>
</evidence>
<dbReference type="AlphaFoldDB" id="A0A382YHW4"/>
<feature type="transmembrane region" description="Helical" evidence="1">
    <location>
        <begin position="6"/>
        <end position="26"/>
    </location>
</feature>
<keyword evidence="1" id="KW-0812">Transmembrane</keyword>
<name>A0A382YHW4_9ZZZZ</name>
<evidence type="ECO:0000313" key="2">
    <source>
        <dbReference type="EMBL" id="SVD82876.1"/>
    </source>
</evidence>
<protein>
    <recommendedName>
        <fullName evidence="3">DUF3566 domain-containing protein</fullName>
    </recommendedName>
</protein>
<feature type="transmembrane region" description="Helical" evidence="1">
    <location>
        <begin position="38"/>
        <end position="64"/>
    </location>
</feature>
<gene>
    <name evidence="2" type="ORF">METZ01_LOCUS435730</name>
</gene>
<accession>A0A382YHW4</accession>
<reference evidence="2" key="1">
    <citation type="submission" date="2018-05" db="EMBL/GenBank/DDBJ databases">
        <authorList>
            <person name="Lanie J.A."/>
            <person name="Ng W.-L."/>
            <person name="Kazmierczak K.M."/>
            <person name="Andrzejewski T.M."/>
            <person name="Davidsen T.M."/>
            <person name="Wayne K.J."/>
            <person name="Tettelin H."/>
            <person name="Glass J.I."/>
            <person name="Rusch D."/>
            <person name="Podicherti R."/>
            <person name="Tsui H.-C.T."/>
            <person name="Winkler M.E."/>
        </authorList>
    </citation>
    <scope>NUCLEOTIDE SEQUENCE</scope>
</reference>
<keyword evidence="1" id="KW-0472">Membrane</keyword>
<proteinExistence type="predicted"/>
<evidence type="ECO:0000256" key="1">
    <source>
        <dbReference type="SAM" id="Phobius"/>
    </source>
</evidence>
<sequence>MQTSKIVALSYPVFGLIHTAIGIWMIPPSKETNFIRILLICMPIIIGIFGFIFTAIGCLIYNFVASKVGGIEFILEDAESE</sequence>
<keyword evidence="1" id="KW-1133">Transmembrane helix</keyword>